<feature type="chain" id="PRO_5016032451" description="TPR repeat" evidence="1">
    <location>
        <begin position="35"/>
        <end position="909"/>
    </location>
</feature>
<organism evidence="2 3">
    <name type="scientific">Alloyangia pacifica</name>
    <dbReference type="NCBI Taxonomy" id="311180"/>
    <lineage>
        <taxon>Bacteria</taxon>
        <taxon>Pseudomonadati</taxon>
        <taxon>Pseudomonadota</taxon>
        <taxon>Alphaproteobacteria</taxon>
        <taxon>Rhodobacterales</taxon>
        <taxon>Roseobacteraceae</taxon>
        <taxon>Alloyangia</taxon>
    </lineage>
</organism>
<dbReference type="Pfam" id="PF08238">
    <property type="entry name" value="Sel1"/>
    <property type="match status" value="5"/>
</dbReference>
<dbReference type="InterPro" id="IPR050767">
    <property type="entry name" value="Sel1_AlgK"/>
</dbReference>
<reference evidence="2 3" key="1">
    <citation type="submission" date="2017-06" db="EMBL/GenBank/DDBJ databases">
        <title>Yangia sp. YSBP01 complete genome sequence.</title>
        <authorList>
            <person name="Woo J.-H."/>
            <person name="Kim H.-S."/>
        </authorList>
    </citation>
    <scope>NUCLEOTIDE SEQUENCE [LARGE SCALE GENOMIC DNA]</scope>
    <source>
        <strain evidence="2 3">YSBP01</strain>
    </source>
</reference>
<dbReference type="InterPro" id="IPR006597">
    <property type="entry name" value="Sel1-like"/>
</dbReference>
<gene>
    <name evidence="2" type="ORF">CEW88_18590</name>
</gene>
<dbReference type="KEGG" id="ypac:CEW88_18590"/>
<proteinExistence type="predicted"/>
<dbReference type="PANTHER" id="PTHR11102:SF160">
    <property type="entry name" value="ERAD-ASSOCIATED E3 UBIQUITIN-PROTEIN LIGASE COMPONENT HRD3"/>
    <property type="match status" value="1"/>
</dbReference>
<evidence type="ECO:0008006" key="4">
    <source>
        <dbReference type="Google" id="ProtNLM"/>
    </source>
</evidence>
<evidence type="ECO:0000313" key="3">
    <source>
        <dbReference type="Proteomes" id="UP000244915"/>
    </source>
</evidence>
<name>A0A2U8HJE7_9RHOB</name>
<dbReference type="SMART" id="SM00671">
    <property type="entry name" value="SEL1"/>
    <property type="match status" value="6"/>
</dbReference>
<sequence length="909" mass="98205">MMNVTPMRIRPLLQSARSALLAGTFLAVAAPVMAAGPVKVDFEPPQIDAQPVCEIRSPDSVITTRWDGWDGQSLSGMDSTLVRRDMRRLMAIDPVKWLPVGEKVVALLPTIDATYDGDKQLMETIEMRLEAGQAADVRAEGLINKALASTAAEQPQNQRRLGEWLMQGKGVAPDRDRGLHLIVAAARGGDANSLLSIANLQQRGVEVPGWNVEPKMTVMMGFASQVGRLDETICDRVVNIARAYRNGDIVQMDNALSERWFRFAADLGSPDAAWSVADMHLRSEEISKDNEVMLHYLGIAATGGDPNVLIQLGRLYEDGALLERDLGQAEELYQRAAASGDRAGMGRLTLFLDRLREANPARTEDYDKALTALLESDNAPGWAYAKAADRVLAREGRWAGEQTAMDYYAKGVALGDPEAIRQRALLNIGLGDAESFYSGIDDLIFSVEQIGRSGPVNDLIQANLCQAPDAPLVDRVEYWASLDGAETEAPAPTLAETMIRAKDGVTPVLPYHMMSTVLDHAQAVLPEDASASDLTALASNDTMSAAEQTYWSLIADRAAAVSPEDGKGWVDALGDNLALRFVDRFPQGKDAEAIALHLAAQGYGRAMMLLTTIDTEAYPAPAAIAREFGSVIAARGDFEASLLGLRYADGLSDDQKASLIRHARATTTCTFNEGLQMAEALADHGSPDEFAQWVRISKELVKSESAWSHTNLGDLILAHADMLGDDAADDARNLWLAGYEKGDRPAVFRLMTEVEQPETPGFDPEKAAEYYVALAERSAPDQLPSVLGKLANAQPDIRQDVETRVDTDALWLAAAEAGSSEAMLHHARRLRASASNQADISESGVWLRRAADAGSDAAMVELARSLAFGIGAEADPEAARDWLQKAAALGNEDAVSLMNSMQIAEVSTQ</sequence>
<dbReference type="PANTHER" id="PTHR11102">
    <property type="entry name" value="SEL-1-LIKE PROTEIN"/>
    <property type="match status" value="1"/>
</dbReference>
<protein>
    <recommendedName>
        <fullName evidence="4">TPR repeat</fullName>
    </recommendedName>
</protein>
<dbReference type="AlphaFoldDB" id="A0A2U8HJE7"/>
<dbReference type="OrthoDB" id="7802124at2"/>
<feature type="signal peptide" evidence="1">
    <location>
        <begin position="1"/>
        <end position="34"/>
    </location>
</feature>
<accession>A0A2U8HJE7</accession>
<dbReference type="SUPFAM" id="SSF81901">
    <property type="entry name" value="HCP-like"/>
    <property type="match status" value="2"/>
</dbReference>
<evidence type="ECO:0000256" key="1">
    <source>
        <dbReference type="SAM" id="SignalP"/>
    </source>
</evidence>
<evidence type="ECO:0000313" key="2">
    <source>
        <dbReference type="EMBL" id="AWI85700.1"/>
    </source>
</evidence>
<dbReference type="Proteomes" id="UP000244915">
    <property type="component" value="Chromosome 2"/>
</dbReference>
<dbReference type="EMBL" id="CP022190">
    <property type="protein sequence ID" value="AWI85700.1"/>
    <property type="molecule type" value="Genomic_DNA"/>
</dbReference>
<dbReference type="InterPro" id="IPR011990">
    <property type="entry name" value="TPR-like_helical_dom_sf"/>
</dbReference>
<keyword evidence="1" id="KW-0732">Signal</keyword>
<dbReference type="RefSeq" id="WP_108969619.1">
    <property type="nucleotide sequence ID" value="NZ_CP022190.1"/>
</dbReference>
<dbReference type="Gene3D" id="1.25.40.10">
    <property type="entry name" value="Tetratricopeptide repeat domain"/>
    <property type="match status" value="3"/>
</dbReference>